<feature type="compositionally biased region" description="Low complexity" evidence="1">
    <location>
        <begin position="14"/>
        <end position="29"/>
    </location>
</feature>
<feature type="compositionally biased region" description="Basic and acidic residues" evidence="1">
    <location>
        <begin position="576"/>
        <end position="592"/>
    </location>
</feature>
<dbReference type="AlphaFoldDB" id="A0A9P6RK67"/>
<dbReference type="EMBL" id="JAAAIP010000315">
    <property type="protein sequence ID" value="KAG0319616.1"/>
    <property type="molecule type" value="Genomic_DNA"/>
</dbReference>
<feature type="region of interest" description="Disordered" evidence="1">
    <location>
        <begin position="341"/>
        <end position="609"/>
    </location>
</feature>
<feature type="region of interest" description="Disordered" evidence="1">
    <location>
        <begin position="14"/>
        <end position="33"/>
    </location>
</feature>
<feature type="compositionally biased region" description="Polar residues" evidence="1">
    <location>
        <begin position="390"/>
        <end position="411"/>
    </location>
</feature>
<protein>
    <submittedName>
        <fullName evidence="2">Uncharacterized protein</fullName>
    </submittedName>
</protein>
<accession>A0A9P6RK67</accession>
<feature type="region of interest" description="Disordered" evidence="1">
    <location>
        <begin position="628"/>
        <end position="666"/>
    </location>
</feature>
<evidence type="ECO:0000256" key="1">
    <source>
        <dbReference type="SAM" id="MobiDB-lite"/>
    </source>
</evidence>
<gene>
    <name evidence="2" type="ORF">BGZ99_004989</name>
</gene>
<reference evidence="2" key="1">
    <citation type="journal article" date="2020" name="Fungal Divers.">
        <title>Resolving the Mortierellaceae phylogeny through synthesis of multi-gene phylogenetics and phylogenomics.</title>
        <authorList>
            <person name="Vandepol N."/>
            <person name="Liber J."/>
            <person name="Desiro A."/>
            <person name="Na H."/>
            <person name="Kennedy M."/>
            <person name="Barry K."/>
            <person name="Grigoriev I.V."/>
            <person name="Miller A.N."/>
            <person name="O'Donnell K."/>
            <person name="Stajich J.E."/>
            <person name="Bonito G."/>
        </authorList>
    </citation>
    <scope>NUCLEOTIDE SEQUENCE</scope>
    <source>
        <strain evidence="2">REB-010B</strain>
    </source>
</reference>
<feature type="compositionally biased region" description="Low complexity" evidence="1">
    <location>
        <begin position="700"/>
        <end position="723"/>
    </location>
</feature>
<name>A0A9P6RK67_9FUNG</name>
<feature type="compositionally biased region" description="Polar residues" evidence="1">
    <location>
        <begin position="77"/>
        <end position="88"/>
    </location>
</feature>
<comment type="caution">
    <text evidence="2">The sequence shown here is derived from an EMBL/GenBank/DDBJ whole genome shotgun (WGS) entry which is preliminary data.</text>
</comment>
<evidence type="ECO:0000313" key="3">
    <source>
        <dbReference type="Proteomes" id="UP000738325"/>
    </source>
</evidence>
<feature type="compositionally biased region" description="Polar residues" evidence="1">
    <location>
        <begin position="651"/>
        <end position="666"/>
    </location>
</feature>
<feature type="compositionally biased region" description="Low complexity" evidence="1">
    <location>
        <begin position="528"/>
        <end position="558"/>
    </location>
</feature>
<dbReference type="Proteomes" id="UP000738325">
    <property type="component" value="Unassembled WGS sequence"/>
</dbReference>
<feature type="region of interest" description="Disordered" evidence="1">
    <location>
        <begin position="219"/>
        <end position="271"/>
    </location>
</feature>
<feature type="compositionally biased region" description="Polar residues" evidence="1">
    <location>
        <begin position="360"/>
        <end position="373"/>
    </location>
</feature>
<feature type="compositionally biased region" description="Polar residues" evidence="1">
    <location>
        <begin position="508"/>
        <end position="527"/>
    </location>
</feature>
<feature type="compositionally biased region" description="Low complexity" evidence="1">
    <location>
        <begin position="635"/>
        <end position="650"/>
    </location>
</feature>
<proteinExistence type="predicted"/>
<feature type="compositionally biased region" description="Polar residues" evidence="1">
    <location>
        <begin position="869"/>
        <end position="879"/>
    </location>
</feature>
<feature type="compositionally biased region" description="Acidic residues" evidence="1">
    <location>
        <begin position="59"/>
        <end position="71"/>
    </location>
</feature>
<dbReference type="OrthoDB" id="2445569at2759"/>
<feature type="region of interest" description="Disordered" evidence="1">
    <location>
        <begin position="680"/>
        <end position="737"/>
    </location>
</feature>
<feature type="compositionally biased region" description="Low complexity" evidence="1">
    <location>
        <begin position="341"/>
        <end position="359"/>
    </location>
</feature>
<sequence>MDRGHLLALAAPASTLAALPPTPPVSAASIPTAPAGSFFADISQLDNDYDHHNDHDYDHDDDDGDDDDDNDDHSPEAGSSSYDNSTGWNALESPPGASSALPPQLTLTPQQLMALSNLKLNNDMFSNRSLSIHRRIVVKNFLTLLYQLHPPVDWAQMQMQMRQTYDDDDFELEPGTPDEESMLLREDEQNGWMERTLSAAGLSDKDEGDLVSENFASDTALSGTKSKHSAPFSAPIMPSQSSSSPASMAPTNKSTTAHDPAPPLPRPKSAELPQSLHSYLSTVFDVNWSVELPSKEDLLFTHATGPAPASNALPSSSSSSTSASSVATKRKSISVASGLSSVSNASSFTSSPSSVSASAGPNTLGTLSSSNTGVDIGSGSHGMSARGVITQPTNSNSDTHPTAASTTTLVRKSSLPSNRSSGSASPTSSGNSNVLQEGRGLPIRKTSISGLSKPTLVPGRRSSLLQTGQMPPVLSPSNSNSNNNNSNSNSNYNINGNNVRNSRINNVATTTAYSQAPPSSPLPTLNQSLPTTTVTPAATPSLSPPLAASTVPSTSPTLNPVSARAFSKRTSSLPAERPKPDQRSPSYDDGKHSLAASMVMPPNSQSTTLSVPQANIIGLPRPLLNQLPESNGLLSTTTSPVAASSVASPPHNRNPSSQSPTLQPYTHSAFNSQTSLQPNAYQTRSEGDVNAWPQTDSRRAASASNGSANASTSSNTTTSSRSSPPYLLKASKSSPSLVSGFDRTLDMNSKTPAVPVFYHNPTHQPSHDPQDMSHPFITEERPEFKVLARTSSRRGMSDSGYDAMAPRQGSTNISAPLPLIPNSISYNDRSPYANNAPYSQSLTDVSLRSKNVATVTAVGRDSDRAVDKPTSSGRWSSMKTMFGLRVGQSSKS</sequence>
<feature type="compositionally biased region" description="Low complexity" evidence="1">
    <location>
        <begin position="233"/>
        <end position="250"/>
    </location>
</feature>
<keyword evidence="3" id="KW-1185">Reference proteome</keyword>
<organism evidence="2 3">
    <name type="scientific">Dissophora globulifera</name>
    <dbReference type="NCBI Taxonomy" id="979702"/>
    <lineage>
        <taxon>Eukaryota</taxon>
        <taxon>Fungi</taxon>
        <taxon>Fungi incertae sedis</taxon>
        <taxon>Mucoromycota</taxon>
        <taxon>Mortierellomycotina</taxon>
        <taxon>Mortierellomycetes</taxon>
        <taxon>Mortierellales</taxon>
        <taxon>Mortierellaceae</taxon>
        <taxon>Dissophora</taxon>
    </lineage>
</organism>
<feature type="compositionally biased region" description="Low complexity" evidence="1">
    <location>
        <begin position="477"/>
        <end position="507"/>
    </location>
</feature>
<feature type="region of interest" description="Disordered" evidence="1">
    <location>
        <begin position="860"/>
        <end position="880"/>
    </location>
</feature>
<feature type="compositionally biased region" description="Low complexity" evidence="1">
    <location>
        <begin position="413"/>
        <end position="432"/>
    </location>
</feature>
<feature type="compositionally biased region" description="Basic and acidic residues" evidence="1">
    <location>
        <begin position="48"/>
        <end position="58"/>
    </location>
</feature>
<feature type="region of interest" description="Disordered" evidence="1">
    <location>
        <begin position="44"/>
        <end position="103"/>
    </location>
</feature>
<evidence type="ECO:0000313" key="2">
    <source>
        <dbReference type="EMBL" id="KAG0319616.1"/>
    </source>
</evidence>